<sequence length="74" mass="8416">MGAEEDAAGLVLSDHHEAIFPAKKAGRAKRRQLQPGRLFPRFGDFGQRRIDRAKKRFDRRPARPLSRPGLLARP</sequence>
<comment type="caution">
    <text evidence="2">The sequence shown here is derived from an EMBL/GenBank/DDBJ whole genome shotgun (WGS) entry which is preliminary data.</text>
</comment>
<evidence type="ECO:0000313" key="3">
    <source>
        <dbReference type="Proteomes" id="UP000243024"/>
    </source>
</evidence>
<dbReference type="AlphaFoldDB" id="A0A179IPX7"/>
<feature type="region of interest" description="Disordered" evidence="1">
    <location>
        <begin position="52"/>
        <end position="74"/>
    </location>
</feature>
<accession>A0A179IPX7</accession>
<organism evidence="2 3">
    <name type="scientific">Hydrogenibacillus schlegelii</name>
    <name type="common">Bacillus schlegelii</name>
    <dbReference type="NCBI Taxonomy" id="1484"/>
    <lineage>
        <taxon>Bacteria</taxon>
        <taxon>Bacillati</taxon>
        <taxon>Bacillota</taxon>
        <taxon>Bacilli</taxon>
        <taxon>Bacillales</taxon>
        <taxon>Bacillales Family X. Incertae Sedis</taxon>
        <taxon>Hydrogenibacillus</taxon>
    </lineage>
</organism>
<evidence type="ECO:0000256" key="1">
    <source>
        <dbReference type="SAM" id="MobiDB-lite"/>
    </source>
</evidence>
<gene>
    <name evidence="2" type="ORF">SA87_01140</name>
</gene>
<dbReference type="STRING" id="1484.SA87_01140"/>
<dbReference type="Proteomes" id="UP000243024">
    <property type="component" value="Unassembled WGS sequence"/>
</dbReference>
<proteinExistence type="predicted"/>
<protein>
    <submittedName>
        <fullName evidence="2">Uncharacterized protein</fullName>
    </submittedName>
</protein>
<dbReference type="EMBL" id="JXBB01000021">
    <property type="protein sequence ID" value="OAR04303.1"/>
    <property type="molecule type" value="Genomic_DNA"/>
</dbReference>
<keyword evidence="3" id="KW-1185">Reference proteome</keyword>
<evidence type="ECO:0000313" key="2">
    <source>
        <dbReference type="EMBL" id="OAR04303.1"/>
    </source>
</evidence>
<reference evidence="2 3" key="1">
    <citation type="submission" date="2015-09" db="EMBL/GenBank/DDBJ databases">
        <title>Draft genome sequence of Hydrogenibacillus schlegelii DSM 2000.</title>
        <authorList>
            <person name="Hemp J."/>
        </authorList>
    </citation>
    <scope>NUCLEOTIDE SEQUENCE [LARGE SCALE GENOMIC DNA]</scope>
    <source>
        <strain evidence="2 3">MA 48</strain>
    </source>
</reference>
<name>A0A179IPX7_HYDSH</name>